<proteinExistence type="inferred from homology"/>
<evidence type="ECO:0000256" key="2">
    <source>
        <dbReference type="ARBA" id="ARBA00023002"/>
    </source>
</evidence>
<evidence type="ECO:0000313" key="5">
    <source>
        <dbReference type="Proteomes" id="UP000189513"/>
    </source>
</evidence>
<reference evidence="4" key="3">
    <citation type="submission" date="2017-01" db="EMBL/GenBank/DDBJ databases">
        <authorList>
            <person name="Mah S.A."/>
            <person name="Swanson W.J."/>
            <person name="Moy G.W."/>
            <person name="Vacquier V.D."/>
        </authorList>
    </citation>
    <scope>NUCLEOTIDE SEQUENCE [LARGE SCALE GENOMIC DNA]</scope>
    <source>
        <strain evidence="4">65</strain>
    </source>
</reference>
<dbReference type="GO" id="GO:0019433">
    <property type="term" value="P:triglyceride catabolic process"/>
    <property type="evidence" value="ECO:0007669"/>
    <property type="project" value="TreeGrafter"/>
</dbReference>
<comment type="similarity">
    <text evidence="1">Belongs to the short-chain dehydrogenases/reductases (SDR) family.</text>
</comment>
<dbReference type="OMA" id="FVMLRMW"/>
<dbReference type="InterPro" id="IPR002347">
    <property type="entry name" value="SDR_fam"/>
</dbReference>
<dbReference type="GO" id="GO:0006654">
    <property type="term" value="P:phosphatidic acid biosynthetic process"/>
    <property type="evidence" value="ECO:0007669"/>
    <property type="project" value="TreeGrafter"/>
</dbReference>
<dbReference type="InterPro" id="IPR036291">
    <property type="entry name" value="NAD(P)-bd_dom_sf"/>
</dbReference>
<dbReference type="Pfam" id="PF00106">
    <property type="entry name" value="adh_short"/>
    <property type="match status" value="1"/>
</dbReference>
<dbReference type="GO" id="GO:0000140">
    <property type="term" value="F:acylglycerone-phosphate reductase (NADP+) activity"/>
    <property type="evidence" value="ECO:0007669"/>
    <property type="project" value="TreeGrafter"/>
</dbReference>
<protein>
    <submittedName>
        <fullName evidence="3">CYFA0S03e02762g1_1</fullName>
    </submittedName>
    <submittedName>
        <fullName evidence="4">NADPH-dependent 1-acyldihydroxyacetone phosphate reductase</fullName>
    </submittedName>
</protein>
<dbReference type="Gene3D" id="3.40.50.720">
    <property type="entry name" value="NAD(P)-binding Rossmann-like Domain"/>
    <property type="match status" value="1"/>
</dbReference>
<keyword evidence="5" id="KW-1185">Reference proteome</keyword>
<dbReference type="GO" id="GO:0004806">
    <property type="term" value="F:triacylglycerol lipase activity"/>
    <property type="evidence" value="ECO:0007669"/>
    <property type="project" value="TreeGrafter"/>
</dbReference>
<keyword evidence="2" id="KW-0560">Oxidoreductase</keyword>
<accession>A0A061AQF7</accession>
<dbReference type="OrthoDB" id="2102561at2759"/>
<dbReference type="PANTHER" id="PTHR44169">
    <property type="entry name" value="NADPH-DEPENDENT 1-ACYLDIHYDROXYACETONE PHOSPHATE REDUCTASE"/>
    <property type="match status" value="1"/>
</dbReference>
<gene>
    <name evidence="4" type="ORF">BON22_4491</name>
    <name evidence="3" type="ORF">CYFA0S_03e02762g</name>
</gene>
<dbReference type="PRINTS" id="PR00081">
    <property type="entry name" value="GDHRDH"/>
</dbReference>
<reference evidence="5" key="2">
    <citation type="journal article" date="2017" name="Genome Announc.">
        <title>Genome sequences of Cyberlindnera fabianii 65, Pichia kudriavzevii 129, and Saccharomyces cerevisiae 131 isolated from fermented masau fruits in Zimbabwe.</title>
        <authorList>
            <person name="van Rijswijck I.M.H."/>
            <person name="Derks M.F.L."/>
            <person name="Abee T."/>
            <person name="de Ridder D."/>
            <person name="Smid E.J."/>
        </authorList>
    </citation>
    <scope>NUCLEOTIDE SEQUENCE [LARGE SCALE GENOMIC DNA]</scope>
    <source>
        <strain evidence="5">65</strain>
    </source>
</reference>
<evidence type="ECO:0000313" key="4">
    <source>
        <dbReference type="EMBL" id="ONH65639.1"/>
    </source>
</evidence>
<evidence type="ECO:0000313" key="3">
    <source>
        <dbReference type="EMBL" id="CDR39389.1"/>
    </source>
</evidence>
<organism evidence="3">
    <name type="scientific">Cyberlindnera fabianii</name>
    <name type="common">Yeast</name>
    <name type="synonym">Hansenula fabianii</name>
    <dbReference type="NCBI Taxonomy" id="36022"/>
    <lineage>
        <taxon>Eukaryota</taxon>
        <taxon>Fungi</taxon>
        <taxon>Dikarya</taxon>
        <taxon>Ascomycota</taxon>
        <taxon>Saccharomycotina</taxon>
        <taxon>Saccharomycetes</taxon>
        <taxon>Phaffomycetales</taxon>
        <taxon>Phaffomycetaceae</taxon>
        <taxon>Cyberlindnera</taxon>
    </lineage>
</organism>
<dbReference type="AlphaFoldDB" id="A0A061AQF7"/>
<dbReference type="PANTHER" id="PTHR44169:SF6">
    <property type="entry name" value="NADPH-DEPENDENT 1-ACYLDIHYDROXYACETONE PHOSPHATE REDUCTASE"/>
    <property type="match status" value="1"/>
</dbReference>
<evidence type="ECO:0000256" key="1">
    <source>
        <dbReference type="ARBA" id="ARBA00006484"/>
    </source>
</evidence>
<dbReference type="Proteomes" id="UP000189513">
    <property type="component" value="Unassembled WGS sequence"/>
</dbReference>
<dbReference type="VEuPathDB" id="FungiDB:BON22_4491"/>
<dbReference type="GO" id="GO:0005783">
    <property type="term" value="C:endoplasmic reticulum"/>
    <property type="evidence" value="ECO:0007669"/>
    <property type="project" value="TreeGrafter"/>
</dbReference>
<dbReference type="STRING" id="36022.A0A061AQF7"/>
<dbReference type="SUPFAM" id="SSF51735">
    <property type="entry name" value="NAD(P)-binding Rossmann-fold domains"/>
    <property type="match status" value="1"/>
</dbReference>
<dbReference type="GO" id="GO:0005811">
    <property type="term" value="C:lipid droplet"/>
    <property type="evidence" value="ECO:0007669"/>
    <property type="project" value="TreeGrafter"/>
</dbReference>
<reference evidence="3" key="1">
    <citation type="journal article" date="2014" name="Genome Announc.">
        <title>Genome sequence of the yeast Cyberlindnera fabianii (Hansenula fabianii).</title>
        <authorList>
            <person name="Freel K.C."/>
            <person name="Sarilar V."/>
            <person name="Neuveglise C."/>
            <person name="Devillers H."/>
            <person name="Friedrich A."/>
            <person name="Schacherer J."/>
        </authorList>
    </citation>
    <scope>NUCLEOTIDE SEQUENCE</scope>
    <source>
        <strain evidence="3">YJS4271</strain>
    </source>
</reference>
<name>A0A061AQF7_CYBFA</name>
<dbReference type="EMBL" id="MPUK01000010">
    <property type="protein sequence ID" value="ONH65639.1"/>
    <property type="molecule type" value="Genomic_DNA"/>
</dbReference>
<dbReference type="EMBL" id="LK052888">
    <property type="protein sequence ID" value="CDR39389.1"/>
    <property type="molecule type" value="Genomic_DNA"/>
</dbReference>
<sequence length="283" mass="31490">MTKTVLIVGASTGIGFHLAKEFAKRGYKVYAGSRSLSKMDPLKTLGVITFPLDITSSESIASAKALIETDNAGILDILYLNAGIGGKGPLFDADMGEVRGIYETNFFGPMTVLQTFDRIIVKNKTTVVFTSTVAVLLNMPWNFSYSSSKMSFDFLAKQLVMETCRLGVKVVNIRTGSTESEIWTDPYRPPKSSIYAVEDDEPFGIPFAPNKMATEKYAKRAVDVVEKAIKSGRYYSVAYEGEGATMAWWASWLPYTSIMVPWMYRMFGLEKIMNNARKNLDED</sequence>